<evidence type="ECO:0000313" key="2">
    <source>
        <dbReference type="Proteomes" id="UP000095283"/>
    </source>
</evidence>
<dbReference type="InterPro" id="IPR006150">
    <property type="entry name" value="Cys_repeat_1"/>
</dbReference>
<feature type="region of interest" description="Disordered" evidence="1">
    <location>
        <begin position="332"/>
        <end position="351"/>
    </location>
</feature>
<accession>A0A1I7W8A5</accession>
<keyword evidence="2" id="KW-1185">Reference proteome</keyword>
<dbReference type="InterPro" id="IPR028150">
    <property type="entry name" value="Lustrin_cystein"/>
</dbReference>
<evidence type="ECO:0000256" key="1">
    <source>
        <dbReference type="SAM" id="MobiDB-lite"/>
    </source>
</evidence>
<protein>
    <submittedName>
        <fullName evidence="3">WAP domain-containing protein</fullName>
    </submittedName>
</protein>
<proteinExistence type="predicted"/>
<dbReference type="SMART" id="SM00289">
    <property type="entry name" value="WR1"/>
    <property type="match status" value="3"/>
</dbReference>
<evidence type="ECO:0000313" key="3">
    <source>
        <dbReference type="WBParaSite" id="Hba_00855"/>
    </source>
</evidence>
<reference evidence="3" key="1">
    <citation type="submission" date="2016-11" db="UniProtKB">
        <authorList>
            <consortium name="WormBaseParasite"/>
        </authorList>
    </citation>
    <scope>IDENTIFICATION</scope>
</reference>
<organism evidence="2 3">
    <name type="scientific">Heterorhabditis bacteriophora</name>
    <name type="common">Entomopathogenic nematode worm</name>
    <dbReference type="NCBI Taxonomy" id="37862"/>
    <lineage>
        <taxon>Eukaryota</taxon>
        <taxon>Metazoa</taxon>
        <taxon>Ecdysozoa</taxon>
        <taxon>Nematoda</taxon>
        <taxon>Chromadorea</taxon>
        <taxon>Rhabditida</taxon>
        <taxon>Rhabditina</taxon>
        <taxon>Rhabditomorpha</taxon>
        <taxon>Strongyloidea</taxon>
        <taxon>Heterorhabditidae</taxon>
        <taxon>Heterorhabditis</taxon>
    </lineage>
</organism>
<sequence>MGICGLGALIKVWATKGVNRAIALLGRCVSTHFSVTNMLSVLLLSLPLLIPGTLARQPTCPNGQQPKVDKIGKVVQCLPGSSQSTICGMDHTCFFSGLNYMCCPSNEPSPENQPSCANPMLTVLDSHGLPLKCSPRTRQCPQTSMFCSDVGLAFICCEAMPTDVSDMKTSTMVTKRPFIKKKKVRTTRLPEETLDCPANSIGLLNQDGSRIICNSRKKCPGTNTFCHGPYKRSICCERYEYAGSILDDNVAHHEHIISRSLKGSTFVESKNPSRSNSISVALKTPGNFIIIICARIKKVDRTTLEIDNIVDSAGWIHSNEMINLNKMNKLNSAESQPRNNSDNSNNSHNNNKNSRCNIVFSTIFSKITYYRSASFKILLNTRSKVHGTRINDLSTDVVSFNEPSRTPPSELFSSQVYHTLSLDSDNCVDKRSMAQQFLIYQIRNGWPYDDRFYRPDIDAFTAEQRRDMARLHFFDN</sequence>
<dbReference type="Proteomes" id="UP000095283">
    <property type="component" value="Unplaced"/>
</dbReference>
<feature type="compositionally biased region" description="Low complexity" evidence="1">
    <location>
        <begin position="339"/>
        <end position="351"/>
    </location>
</feature>
<dbReference type="Pfam" id="PF14625">
    <property type="entry name" value="Lustrin_cystein"/>
    <property type="match status" value="3"/>
</dbReference>
<dbReference type="WBParaSite" id="Hba_00855">
    <property type="protein sequence ID" value="Hba_00855"/>
    <property type="gene ID" value="Hba_00855"/>
</dbReference>
<name>A0A1I7W8A5_HETBA</name>
<dbReference type="AlphaFoldDB" id="A0A1I7W8A5"/>